<dbReference type="EMBL" id="JAVTTP010000001">
    <property type="protein sequence ID" value="MDT7830339.1"/>
    <property type="molecule type" value="Genomic_DNA"/>
</dbReference>
<name>A0ABU3L9D2_9FLAO</name>
<dbReference type="Proteomes" id="UP001250656">
    <property type="component" value="Unassembled WGS sequence"/>
</dbReference>
<sequence length="334" mass="38434">MGEYDSEKVKQRLLKRIRQDKRDLLKRRALRAFQYTVVGLVCLGLGYGYYTMSAPHQDVRMLNHGNEIVLQQSDGSYKAIRDNINTSIRSKNGRRIGFLKGNQLLYYGTPTTEELGFNTLSVPYKKQFKLILGDGTKVHLNAGTTLKYPVQFKSGSEREVFLDGEGYFEVARDQEHPFIVNTNALNIQVLGTEFNVSAYSDDVNISTVLVEGSVGFFERDETFDAIKSQRLDPGHIANWQKKDGSMQIEETDTDLYTGWMEGKIIFNHTPFKKIRKILERNYNVVISNGYEELDEVRFTASFDTETIEQVLHTFSKNYPMRYTVDDREIVIKKP</sequence>
<keyword evidence="1" id="KW-0472">Membrane</keyword>
<dbReference type="PIRSF" id="PIRSF018266">
    <property type="entry name" value="FecR"/>
    <property type="match status" value="1"/>
</dbReference>
<dbReference type="RefSeq" id="WP_314016586.1">
    <property type="nucleotide sequence ID" value="NZ_JAVTTP010000001.1"/>
</dbReference>
<dbReference type="InterPro" id="IPR032508">
    <property type="entry name" value="FecR_C"/>
</dbReference>
<reference evidence="4 5" key="1">
    <citation type="submission" date="2023-09" db="EMBL/GenBank/DDBJ databases">
        <title>Novel taxa isolated from Blanes Bay.</title>
        <authorList>
            <person name="Rey-Velasco X."/>
            <person name="Lucena T."/>
        </authorList>
    </citation>
    <scope>NUCLEOTIDE SEQUENCE [LARGE SCALE GENOMIC DNA]</scope>
    <source>
        <strain evidence="4 5">S334</strain>
    </source>
</reference>
<keyword evidence="5" id="KW-1185">Reference proteome</keyword>
<feature type="domain" description="FecR protein" evidence="2">
    <location>
        <begin position="121"/>
        <end position="214"/>
    </location>
</feature>
<gene>
    <name evidence="4" type="ORF">RQM65_16845</name>
</gene>
<keyword evidence="1" id="KW-1133">Transmembrane helix</keyword>
<dbReference type="InterPro" id="IPR006860">
    <property type="entry name" value="FecR"/>
</dbReference>
<keyword evidence="1" id="KW-0812">Transmembrane</keyword>
<dbReference type="Gene3D" id="3.55.50.30">
    <property type="match status" value="1"/>
</dbReference>
<dbReference type="Pfam" id="PF16344">
    <property type="entry name" value="FecR_C"/>
    <property type="match status" value="1"/>
</dbReference>
<dbReference type="Pfam" id="PF04773">
    <property type="entry name" value="FecR"/>
    <property type="match status" value="1"/>
</dbReference>
<dbReference type="InterPro" id="IPR012373">
    <property type="entry name" value="Ferrdict_sens_TM"/>
</dbReference>
<dbReference type="PANTHER" id="PTHR30273">
    <property type="entry name" value="PERIPLASMIC SIGNAL SENSOR AND SIGMA FACTOR ACTIVATOR FECR-RELATED"/>
    <property type="match status" value="1"/>
</dbReference>
<feature type="domain" description="Protein FecR C-terminal" evidence="3">
    <location>
        <begin position="263"/>
        <end position="331"/>
    </location>
</feature>
<proteinExistence type="predicted"/>
<dbReference type="Gene3D" id="2.60.120.1440">
    <property type="match status" value="1"/>
</dbReference>
<organism evidence="4 5">
    <name type="scientific">Pricia mediterranea</name>
    <dbReference type="NCBI Taxonomy" id="3076079"/>
    <lineage>
        <taxon>Bacteria</taxon>
        <taxon>Pseudomonadati</taxon>
        <taxon>Bacteroidota</taxon>
        <taxon>Flavobacteriia</taxon>
        <taxon>Flavobacteriales</taxon>
        <taxon>Flavobacteriaceae</taxon>
        <taxon>Pricia</taxon>
    </lineage>
</organism>
<evidence type="ECO:0000256" key="1">
    <source>
        <dbReference type="SAM" id="Phobius"/>
    </source>
</evidence>
<evidence type="ECO:0000259" key="3">
    <source>
        <dbReference type="Pfam" id="PF16344"/>
    </source>
</evidence>
<evidence type="ECO:0000313" key="5">
    <source>
        <dbReference type="Proteomes" id="UP001250656"/>
    </source>
</evidence>
<evidence type="ECO:0000313" key="4">
    <source>
        <dbReference type="EMBL" id="MDT7830339.1"/>
    </source>
</evidence>
<accession>A0ABU3L9D2</accession>
<dbReference type="PANTHER" id="PTHR30273:SF2">
    <property type="entry name" value="PROTEIN FECR"/>
    <property type="match status" value="1"/>
</dbReference>
<feature type="transmembrane region" description="Helical" evidence="1">
    <location>
        <begin position="32"/>
        <end position="50"/>
    </location>
</feature>
<protein>
    <submittedName>
        <fullName evidence="4">DUF4974 domain-containing protein</fullName>
    </submittedName>
</protein>
<evidence type="ECO:0000259" key="2">
    <source>
        <dbReference type="Pfam" id="PF04773"/>
    </source>
</evidence>
<comment type="caution">
    <text evidence="4">The sequence shown here is derived from an EMBL/GenBank/DDBJ whole genome shotgun (WGS) entry which is preliminary data.</text>
</comment>